<proteinExistence type="predicted"/>
<dbReference type="GO" id="GO:0016791">
    <property type="term" value="F:phosphatase activity"/>
    <property type="evidence" value="ECO:0007669"/>
    <property type="project" value="TreeGrafter"/>
</dbReference>
<dbReference type="EMBL" id="BOMM01000016">
    <property type="protein sequence ID" value="GIE10449.1"/>
    <property type="molecule type" value="Genomic_DNA"/>
</dbReference>
<reference evidence="3" key="1">
    <citation type="submission" date="2021-01" db="EMBL/GenBank/DDBJ databases">
        <title>Whole genome shotgun sequence of Actinoplanes ferrugineus NBRC 15555.</title>
        <authorList>
            <person name="Komaki H."/>
            <person name="Tamura T."/>
        </authorList>
    </citation>
    <scope>NUCLEOTIDE SEQUENCE</scope>
    <source>
        <strain evidence="3">NBRC 15555</strain>
    </source>
</reference>
<dbReference type="AlphaFoldDB" id="A0A919J106"/>
<gene>
    <name evidence="3" type="ORF">Afe05nite_22890</name>
</gene>
<keyword evidence="1" id="KW-0378">Hydrolase</keyword>
<dbReference type="RefSeq" id="WP_203817005.1">
    <property type="nucleotide sequence ID" value="NZ_BAAABP010000071.1"/>
</dbReference>
<evidence type="ECO:0000313" key="4">
    <source>
        <dbReference type="Proteomes" id="UP000598174"/>
    </source>
</evidence>
<dbReference type="InterPro" id="IPR052016">
    <property type="entry name" value="Bact_Sigma-Reg"/>
</dbReference>
<name>A0A919J106_9ACTN</name>
<dbReference type="Proteomes" id="UP000598174">
    <property type="component" value="Unassembled WGS sequence"/>
</dbReference>
<accession>A0A919J106</accession>
<sequence>MDEAVTARWFDAVGDILRQSHLWRPDQLTTYVESAAARLGLHTTVWVVDYEQVSLRALPVPGRPVPPPVPIDGTAMGRAFTLVRTRRADGEDRWWVPMVNGTDRLGVLEVAGPGAADPEFGSRCETLAGLIGHLITTTSARGDSIDRVRRTAPMSTAAEMLWRMLPPLTASCEHAVVSAVLQPCYDVGGDGFDYAIDDETAQLLILDAAGKGLPAGLACSVALAAVRARRRAGYGLLEQARAADEALAEQFPDARFVTAVLVELDLTDGRVRYLNAGHPAPLVLRAGKLIAELSGGRRLPLGLGGTGAEIGESVMRPGDRLLCYSDGVTEARTGTGERFGRDRLIEVTERHAGAELSAPEVLRRLAHEVMAQSAGEPDDDATLLLLEWSGAAVTRTVPTSGERE</sequence>
<dbReference type="PANTHER" id="PTHR43156:SF2">
    <property type="entry name" value="STAGE II SPORULATION PROTEIN E"/>
    <property type="match status" value="1"/>
</dbReference>
<dbReference type="SMART" id="SM00331">
    <property type="entry name" value="PP2C_SIG"/>
    <property type="match status" value="1"/>
</dbReference>
<evidence type="ECO:0000256" key="1">
    <source>
        <dbReference type="ARBA" id="ARBA00022801"/>
    </source>
</evidence>
<evidence type="ECO:0000259" key="2">
    <source>
        <dbReference type="SMART" id="SM00331"/>
    </source>
</evidence>
<protein>
    <recommendedName>
        <fullName evidence="2">PPM-type phosphatase domain-containing protein</fullName>
    </recommendedName>
</protein>
<feature type="domain" description="PPM-type phosphatase" evidence="2">
    <location>
        <begin position="172"/>
        <end position="388"/>
    </location>
</feature>
<dbReference type="SUPFAM" id="SSF81606">
    <property type="entry name" value="PP2C-like"/>
    <property type="match status" value="1"/>
</dbReference>
<comment type="caution">
    <text evidence="3">The sequence shown here is derived from an EMBL/GenBank/DDBJ whole genome shotgun (WGS) entry which is preliminary data.</text>
</comment>
<dbReference type="InterPro" id="IPR001932">
    <property type="entry name" value="PPM-type_phosphatase-like_dom"/>
</dbReference>
<dbReference type="Pfam" id="PF07228">
    <property type="entry name" value="SpoIIE"/>
    <property type="match status" value="1"/>
</dbReference>
<dbReference type="PANTHER" id="PTHR43156">
    <property type="entry name" value="STAGE II SPORULATION PROTEIN E-RELATED"/>
    <property type="match status" value="1"/>
</dbReference>
<dbReference type="InterPro" id="IPR036457">
    <property type="entry name" value="PPM-type-like_dom_sf"/>
</dbReference>
<dbReference type="Gene3D" id="3.60.40.10">
    <property type="entry name" value="PPM-type phosphatase domain"/>
    <property type="match status" value="1"/>
</dbReference>
<organism evidence="3 4">
    <name type="scientific">Paractinoplanes ferrugineus</name>
    <dbReference type="NCBI Taxonomy" id="113564"/>
    <lineage>
        <taxon>Bacteria</taxon>
        <taxon>Bacillati</taxon>
        <taxon>Actinomycetota</taxon>
        <taxon>Actinomycetes</taxon>
        <taxon>Micromonosporales</taxon>
        <taxon>Micromonosporaceae</taxon>
        <taxon>Paractinoplanes</taxon>
    </lineage>
</organism>
<keyword evidence="4" id="KW-1185">Reference proteome</keyword>
<evidence type="ECO:0000313" key="3">
    <source>
        <dbReference type="EMBL" id="GIE10449.1"/>
    </source>
</evidence>